<dbReference type="InterPro" id="IPR050765">
    <property type="entry name" value="Riboflavin_Biosynth_HTPR"/>
</dbReference>
<dbReference type="PANTHER" id="PTHR38011">
    <property type="entry name" value="DIHYDROFOLATE REDUCTASE FAMILY PROTEIN (AFU_ORTHOLOGUE AFUA_8G06820)"/>
    <property type="match status" value="1"/>
</dbReference>
<evidence type="ECO:0000259" key="1">
    <source>
        <dbReference type="Pfam" id="PF01872"/>
    </source>
</evidence>
<reference evidence="2" key="1">
    <citation type="submission" date="2023-01" db="EMBL/GenBank/DDBJ databases">
        <title>Draft genome sequence of Nocardiopsis sp. LSu2-4 isolated from halophytes.</title>
        <authorList>
            <person name="Duangmal K."/>
            <person name="Chantavorakit T."/>
        </authorList>
    </citation>
    <scope>NUCLEOTIDE SEQUENCE</scope>
    <source>
        <strain evidence="2">LSu2-4</strain>
    </source>
</reference>
<comment type="caution">
    <text evidence="2">The sequence shown here is derived from an EMBL/GenBank/DDBJ whole genome shotgun (WGS) entry which is preliminary data.</text>
</comment>
<dbReference type="Gene3D" id="3.40.430.10">
    <property type="entry name" value="Dihydrofolate Reductase, subunit A"/>
    <property type="match status" value="1"/>
</dbReference>
<dbReference type="SUPFAM" id="SSF53597">
    <property type="entry name" value="Dihydrofolate reductase-like"/>
    <property type="match status" value="1"/>
</dbReference>
<proteinExistence type="predicted"/>
<dbReference type="InterPro" id="IPR002734">
    <property type="entry name" value="RibDG_C"/>
</dbReference>
<dbReference type="EMBL" id="JAQFWP010000006">
    <property type="protein sequence ID" value="MDA2803814.1"/>
    <property type="molecule type" value="Genomic_DNA"/>
</dbReference>
<name>A0ABT4TGH2_9ACTN</name>
<feature type="domain" description="Bacterial bifunctional deaminase-reductase C-terminal" evidence="1">
    <location>
        <begin position="3"/>
        <end position="179"/>
    </location>
</feature>
<dbReference type="Proteomes" id="UP001165685">
    <property type="component" value="Unassembled WGS sequence"/>
</dbReference>
<sequence length="187" mass="20580">MGKVIVMSSVSVDGFMEGPGRSLAWHMVDDELHTHFNGVLRDAGAFMSGRVGYELEAEVWPDADADPGAPAPVADFARMWREKPKYVFSRTLSEAGWNTTIVREVDPGHIAGLKDRHGDLYLGGTDLTGAFLRQGLVDELRLYVHPVLVGGGRRQFLDEGGLRPLTLAEHRVFGNGVMLLRYAFPSD</sequence>
<accession>A0ABT4TGH2</accession>
<evidence type="ECO:0000313" key="3">
    <source>
        <dbReference type="Proteomes" id="UP001165685"/>
    </source>
</evidence>
<evidence type="ECO:0000313" key="2">
    <source>
        <dbReference type="EMBL" id="MDA2803814.1"/>
    </source>
</evidence>
<keyword evidence="3" id="KW-1185">Reference proteome</keyword>
<protein>
    <submittedName>
        <fullName evidence="2">Dihydrofolate reductase family protein</fullName>
    </submittedName>
</protein>
<dbReference type="InterPro" id="IPR024072">
    <property type="entry name" value="DHFR-like_dom_sf"/>
</dbReference>
<dbReference type="PANTHER" id="PTHR38011:SF11">
    <property type="entry name" value="2,5-DIAMINO-6-RIBOSYLAMINO-4(3H)-PYRIMIDINONE 5'-PHOSPHATE REDUCTASE"/>
    <property type="match status" value="1"/>
</dbReference>
<dbReference type="Pfam" id="PF01872">
    <property type="entry name" value="RibD_C"/>
    <property type="match status" value="1"/>
</dbReference>
<gene>
    <name evidence="2" type="ORF">O4U47_04765</name>
</gene>
<organism evidence="2 3">
    <name type="scientific">Nocardiopsis suaedae</name>
    <dbReference type="NCBI Taxonomy" id="3018444"/>
    <lineage>
        <taxon>Bacteria</taxon>
        <taxon>Bacillati</taxon>
        <taxon>Actinomycetota</taxon>
        <taxon>Actinomycetes</taxon>
        <taxon>Streptosporangiales</taxon>
        <taxon>Nocardiopsidaceae</taxon>
        <taxon>Nocardiopsis</taxon>
    </lineage>
</organism>
<dbReference type="RefSeq" id="WP_270676304.1">
    <property type="nucleotide sequence ID" value="NZ_JAQFWP010000006.1"/>
</dbReference>